<dbReference type="RefSeq" id="WP_268753816.1">
    <property type="nucleotide sequence ID" value="NZ_CP113836.1"/>
</dbReference>
<keyword evidence="1" id="KW-0378">Hydrolase</keyword>
<dbReference type="Gene3D" id="3.40.50.1820">
    <property type="entry name" value="alpha/beta hydrolase"/>
    <property type="match status" value="1"/>
</dbReference>
<dbReference type="InterPro" id="IPR001375">
    <property type="entry name" value="Peptidase_S9_cat"/>
</dbReference>
<keyword evidence="2" id="KW-0645">Protease</keyword>
<reference evidence="4" key="1">
    <citation type="submission" date="2022-11" db="EMBL/GenBank/DDBJ databases">
        <authorList>
            <person name="Mo P."/>
        </authorList>
    </citation>
    <scope>NUCLEOTIDE SEQUENCE</scope>
    <source>
        <strain evidence="4">HUAS 11-8</strain>
    </source>
</reference>
<dbReference type="Proteomes" id="UP001163203">
    <property type="component" value="Chromosome"/>
</dbReference>
<keyword evidence="5" id="KW-1185">Reference proteome</keyword>
<dbReference type="EMBL" id="CP113836">
    <property type="protein sequence ID" value="WAL63576.1"/>
    <property type="molecule type" value="Genomic_DNA"/>
</dbReference>
<dbReference type="Pfam" id="PF07676">
    <property type="entry name" value="PD40"/>
    <property type="match status" value="2"/>
</dbReference>
<dbReference type="InterPro" id="IPR011042">
    <property type="entry name" value="6-blade_b-propeller_TolB-like"/>
</dbReference>
<sequence length="645" mass="69616">MRPTDLEHLAVPGMPALHGDLLLAGLSTPHLEGNAYRGVLWRAGLDGEVSRWTHGERDSAPAISPDGRWVAFLRAETAKDRPQLHVIPAGGGDARRLTALPLGAGAPVWAPDSRRIAFTARVPEPGRYGFPTEGGERLEPAEEAPRRITRFDYRIDDIGFLGDRRERLFVVDTTEDPAVDPVPLTDDRVDVGAPVWLPDGETVLVVALRDWGAAESEETDLYAVPADGGEPWLAVRTAGSVDRAGVSPDGRIWFVGAEFTWPGAEARNPGLWTATLRDDREPAVPRRLTDAETVHCAAAAGAPVLVGDEVLVAVLNRGAVELRAVPAEAEAAPLEKLRPVAGERAAVRAFTVDGERVAAVVATPGSAGELVLIADGTQRVLTDWSKPLRDQGLRPVEELTATAPDGYGVHGWLLRPEGEGPHPVLLVVHGGPFAAYDWGLFDEVQVYASAGYAVVMGNPRGSAGYGESHGRAIVHALGTVDADDLLALLDAALEDPGLDASRVGVMGGSYGGFMTGWLAAHHGERFRAAWSERAVNAWDSMVGSSDIGWNFVDAYIGDDLTAQLDRSPLSHAGRIRIPFLIAHSEQDWRCPIEQAQRMFVALKHNGTPVEMLLFPGEGHELSRSGRPRHRVQRFEAVLEWWSRHL</sequence>
<feature type="domain" description="Peptidase S9 prolyl oligopeptidase catalytic" evidence="3">
    <location>
        <begin position="441"/>
        <end position="645"/>
    </location>
</feature>
<accession>A0ABY7AUI5</accession>
<dbReference type="SUPFAM" id="SSF82171">
    <property type="entry name" value="DPP6 N-terminal domain-like"/>
    <property type="match status" value="1"/>
</dbReference>
<keyword evidence="2" id="KW-0720">Serine protease</keyword>
<name>A0ABY7AUI5_9PSEU</name>
<dbReference type="InterPro" id="IPR029058">
    <property type="entry name" value="AB_hydrolase_fold"/>
</dbReference>
<evidence type="ECO:0000313" key="5">
    <source>
        <dbReference type="Proteomes" id="UP001163203"/>
    </source>
</evidence>
<dbReference type="Pfam" id="PF00326">
    <property type="entry name" value="Peptidase_S9"/>
    <property type="match status" value="1"/>
</dbReference>
<organism evidence="4 5">
    <name type="scientific">Amycolatopsis cynarae</name>
    <dbReference type="NCBI Taxonomy" id="2995223"/>
    <lineage>
        <taxon>Bacteria</taxon>
        <taxon>Bacillati</taxon>
        <taxon>Actinomycetota</taxon>
        <taxon>Actinomycetes</taxon>
        <taxon>Pseudonocardiales</taxon>
        <taxon>Pseudonocardiaceae</taxon>
        <taxon>Amycolatopsis</taxon>
    </lineage>
</organism>
<dbReference type="SUPFAM" id="SSF53474">
    <property type="entry name" value="alpha/beta-Hydrolases"/>
    <property type="match status" value="1"/>
</dbReference>
<proteinExistence type="predicted"/>
<gene>
    <name evidence="4" type="ORF">ORV05_21480</name>
</gene>
<dbReference type="PANTHER" id="PTHR42776:SF27">
    <property type="entry name" value="DIPEPTIDYL PEPTIDASE FAMILY MEMBER 6"/>
    <property type="match status" value="1"/>
</dbReference>
<evidence type="ECO:0000313" key="4">
    <source>
        <dbReference type="EMBL" id="WAL63576.1"/>
    </source>
</evidence>
<evidence type="ECO:0000256" key="2">
    <source>
        <dbReference type="ARBA" id="ARBA00022825"/>
    </source>
</evidence>
<protein>
    <submittedName>
        <fullName evidence="4">S9 family peptidase</fullName>
    </submittedName>
</protein>
<evidence type="ECO:0000259" key="3">
    <source>
        <dbReference type="Pfam" id="PF00326"/>
    </source>
</evidence>
<evidence type="ECO:0000256" key="1">
    <source>
        <dbReference type="ARBA" id="ARBA00022801"/>
    </source>
</evidence>
<dbReference type="Gene3D" id="2.120.10.30">
    <property type="entry name" value="TolB, C-terminal domain"/>
    <property type="match status" value="2"/>
</dbReference>
<dbReference type="PANTHER" id="PTHR42776">
    <property type="entry name" value="SERINE PEPTIDASE S9 FAMILY MEMBER"/>
    <property type="match status" value="1"/>
</dbReference>
<dbReference type="InterPro" id="IPR011659">
    <property type="entry name" value="WD40"/>
</dbReference>